<dbReference type="InterPro" id="IPR017927">
    <property type="entry name" value="FAD-bd_FR_type"/>
</dbReference>
<dbReference type="Proteomes" id="UP000003704">
    <property type="component" value="Unassembled WGS sequence"/>
</dbReference>
<dbReference type="GO" id="GO:0005829">
    <property type="term" value="C:cytosol"/>
    <property type="evidence" value="ECO:0007669"/>
    <property type="project" value="TreeGrafter"/>
</dbReference>
<sequence length="473" mass="51929">MKFDRTQVGTTILLLLLLIAAIGLFGLQPGAAQWIDPGRERWLIALGAIALYLLLCLALWRRRRKAHEVASDANWLVVYASQTGHAEQLAWQSAKALQAGGASARVISIHDLDAPTLRAAPRALFVASTTGEGDPPDGALRFLREVMAQDAPLALDYAVLALGDRSYSQYCGWGRRLDAWLQERGATPLFERIEVDNADAMAIQSWQQRIEALVGGEPLVWSEPEFESWTLTERRVLNAGSLGAPCFHVALVPPANTRWQAGDVLAVELPVDPPAQRDYSIASIAADGAAHLLIRQTRRPDGSIGIGSGFLTQQASLQSSVRARVRRNATFHAPLDARPMILVGNGTGIAGLRALLKERIAAQHKANWLLFGERQAAHDFHYRDELLSWQSQGSLAELDLAFSRDGAQRRYVQDVLREQAQRLSEWVEQGAAIYVCGSAQGMASGVHAALVEVLGETLVEKLRDDGRYRRDVY</sequence>
<dbReference type="PANTHER" id="PTHR19384:SF17">
    <property type="entry name" value="NADPH--CYTOCHROME P450 REDUCTASE"/>
    <property type="match status" value="1"/>
</dbReference>
<dbReference type="InterPro" id="IPR001709">
    <property type="entry name" value="Flavoprot_Pyr_Nucl_cyt_Rdtase"/>
</dbReference>
<dbReference type="SUPFAM" id="SSF63380">
    <property type="entry name" value="Riboflavin synthase domain-like"/>
    <property type="match status" value="1"/>
</dbReference>
<proteinExistence type="predicted"/>
<dbReference type="GO" id="GO:0050660">
    <property type="term" value="F:flavin adenine dinucleotide binding"/>
    <property type="evidence" value="ECO:0007669"/>
    <property type="project" value="TreeGrafter"/>
</dbReference>
<feature type="domain" description="FAD-binding FR-type" evidence="7">
    <location>
        <begin position="224"/>
        <end position="334"/>
    </location>
</feature>
<evidence type="ECO:0000256" key="5">
    <source>
        <dbReference type="SAM" id="Phobius"/>
    </source>
</evidence>
<dbReference type="CDD" id="cd06200">
    <property type="entry name" value="SiR_like1"/>
    <property type="match status" value="1"/>
</dbReference>
<feature type="transmembrane region" description="Helical" evidence="5">
    <location>
        <begin position="42"/>
        <end position="60"/>
    </location>
</feature>
<dbReference type="InterPro" id="IPR001433">
    <property type="entry name" value="OxRdtase_FAD/NAD-bd"/>
</dbReference>
<dbReference type="Pfam" id="PF00175">
    <property type="entry name" value="NAD_binding_1"/>
    <property type="match status" value="1"/>
</dbReference>
<evidence type="ECO:0000256" key="1">
    <source>
        <dbReference type="ARBA" id="ARBA00022630"/>
    </source>
</evidence>
<evidence type="ECO:0000256" key="2">
    <source>
        <dbReference type="ARBA" id="ARBA00022643"/>
    </source>
</evidence>
<dbReference type="Gene3D" id="3.40.50.360">
    <property type="match status" value="1"/>
</dbReference>
<dbReference type="InterPro" id="IPR039261">
    <property type="entry name" value="FNR_nucleotide-bd"/>
</dbReference>
<dbReference type="PANTHER" id="PTHR19384">
    <property type="entry name" value="NITRIC OXIDE SYNTHASE-RELATED"/>
    <property type="match status" value="1"/>
</dbReference>
<dbReference type="InterPro" id="IPR008254">
    <property type="entry name" value="Flavodoxin/NO_synth"/>
</dbReference>
<dbReference type="PROSITE" id="PS51384">
    <property type="entry name" value="FAD_FR"/>
    <property type="match status" value="1"/>
</dbReference>
<dbReference type="SUPFAM" id="SSF52343">
    <property type="entry name" value="Ferredoxin reductase-like, C-terminal NADP-linked domain"/>
    <property type="match status" value="1"/>
</dbReference>
<keyword evidence="2" id="KW-0288">FMN</keyword>
<keyword evidence="3" id="KW-0813">Transport</keyword>
<dbReference type="InterPro" id="IPR029039">
    <property type="entry name" value="Flavoprotein-like_sf"/>
</dbReference>
<keyword evidence="9" id="KW-1185">Reference proteome</keyword>
<dbReference type="InterPro" id="IPR001094">
    <property type="entry name" value="Flavdoxin-like"/>
</dbReference>
<accession>I8T6D8</accession>
<protein>
    <recommendedName>
        <fullName evidence="4">NADPH--hemoprotein reductase</fullName>
        <ecNumber evidence="4">1.6.2.4</ecNumber>
    </recommendedName>
</protein>
<keyword evidence="5" id="KW-1133">Transmembrane helix</keyword>
<evidence type="ECO:0000313" key="9">
    <source>
        <dbReference type="Proteomes" id="UP000003704"/>
    </source>
</evidence>
<dbReference type="Gene3D" id="3.40.50.80">
    <property type="entry name" value="Nucleotide-binding domain of ferredoxin-NADP reductase (FNR) module"/>
    <property type="match status" value="1"/>
</dbReference>
<dbReference type="AlphaFoldDB" id="I8T6D8"/>
<dbReference type="SUPFAM" id="SSF52218">
    <property type="entry name" value="Flavoproteins"/>
    <property type="match status" value="1"/>
</dbReference>
<gene>
    <name evidence="8" type="ORF">WQQ_28900</name>
</gene>
<evidence type="ECO:0000259" key="7">
    <source>
        <dbReference type="PROSITE" id="PS51384"/>
    </source>
</evidence>
<evidence type="ECO:0000259" key="6">
    <source>
        <dbReference type="PROSITE" id="PS50902"/>
    </source>
</evidence>
<name>I8T6D8_9GAMM</name>
<comment type="caution">
    <text evidence="8">The sequence shown here is derived from an EMBL/GenBank/DDBJ whole genome shotgun (WGS) entry which is preliminary data.</text>
</comment>
<keyword evidence="5" id="KW-0812">Transmembrane</keyword>
<keyword evidence="3" id="KW-0249">Electron transport</keyword>
<dbReference type="PROSITE" id="PS50902">
    <property type="entry name" value="FLAVODOXIN_LIKE"/>
    <property type="match status" value="1"/>
</dbReference>
<evidence type="ECO:0000313" key="8">
    <source>
        <dbReference type="EMBL" id="EIT69308.1"/>
    </source>
</evidence>
<dbReference type="Pfam" id="PF00258">
    <property type="entry name" value="Flavodoxin_1"/>
    <property type="match status" value="1"/>
</dbReference>
<dbReference type="GO" id="GO:0003958">
    <property type="term" value="F:NADPH-hemoprotein reductase activity"/>
    <property type="evidence" value="ECO:0007669"/>
    <property type="project" value="UniProtKB-EC"/>
</dbReference>
<evidence type="ECO:0000256" key="3">
    <source>
        <dbReference type="ARBA" id="ARBA00022982"/>
    </source>
</evidence>
<dbReference type="STRING" id="1172194.WQQ_28900"/>
<dbReference type="EC" id="1.6.2.4" evidence="4"/>
<keyword evidence="1" id="KW-0285">Flavoprotein</keyword>
<dbReference type="PRINTS" id="PR00371">
    <property type="entry name" value="FPNCR"/>
</dbReference>
<dbReference type="PRINTS" id="PR00369">
    <property type="entry name" value="FLAVODOXIN"/>
</dbReference>
<dbReference type="PATRIC" id="fig|1172194.4.peg.2799"/>
<organism evidence="8 9">
    <name type="scientific">Hydrocarboniphaga effusa AP103</name>
    <dbReference type="NCBI Taxonomy" id="1172194"/>
    <lineage>
        <taxon>Bacteria</taxon>
        <taxon>Pseudomonadati</taxon>
        <taxon>Pseudomonadota</taxon>
        <taxon>Gammaproteobacteria</taxon>
        <taxon>Nevskiales</taxon>
        <taxon>Nevskiaceae</taxon>
        <taxon>Hydrocarboniphaga</taxon>
    </lineage>
</organism>
<evidence type="ECO:0000256" key="4">
    <source>
        <dbReference type="ARBA" id="ARBA00023797"/>
    </source>
</evidence>
<dbReference type="GO" id="GO:0010181">
    <property type="term" value="F:FMN binding"/>
    <property type="evidence" value="ECO:0007669"/>
    <property type="project" value="InterPro"/>
</dbReference>
<dbReference type="InterPro" id="IPR017938">
    <property type="entry name" value="Riboflavin_synthase-like_b-brl"/>
</dbReference>
<feature type="domain" description="Flavodoxin-like" evidence="6">
    <location>
        <begin position="75"/>
        <end position="211"/>
    </location>
</feature>
<keyword evidence="5" id="KW-0472">Membrane</keyword>
<dbReference type="EMBL" id="AKGD01000002">
    <property type="protein sequence ID" value="EIT69308.1"/>
    <property type="molecule type" value="Genomic_DNA"/>
</dbReference>
<reference evidence="8 9" key="1">
    <citation type="journal article" date="2012" name="J. Bacteriol.">
        <title>Genome Sequence of n-Alkane-Degrading Hydrocarboniphaga effusa Strain AP103T (ATCC BAA-332T).</title>
        <authorList>
            <person name="Chang H.K."/>
            <person name="Zylstra G.J."/>
            <person name="Chae J.C."/>
        </authorList>
    </citation>
    <scope>NUCLEOTIDE SEQUENCE [LARGE SCALE GENOMIC DNA]</scope>
    <source>
        <strain evidence="8 9">AP103</strain>
    </source>
</reference>